<sequence length="464" mass="52303">MSSQTANRPIDLRPIMEMEVGQPLEYFRTVPIRLGEGQPRAFLTVYSADFDIDSGYKMFSFPTDTLKMMVYTDKGEILWRRDFGPGVVPGTCFTNFFAFDLDGDGVEEIWFVNNLDTIHPFNLYEYVLERINPLTGEATGQWPWPNNNPNQSPSLAFRQHIFAGYANGEPVLITAQGTYGPTYIQAWNVDMTYRWTKSIIPGEDGPQGSHVFPVVDINKDGIDEFMWGERCISVDTGDEIFRCDGVDCWSGHSDMIQPILNPADGRWYIYINREKLEDQGPRVLLYDDQGNRVWGQVAAGHIHKGWIGRIGPNGEMIATAGEIGAQARDLQGRYYTGIKEYSFDAWSGDPVQLPYSTFDTAPIDLNGDGFHEIVYGVSAGNARVIDRFGNPIKELGGRIVMASKIIDHPGEQLLVYHKSGKVQIWGDVNAQDTPEALERYANPFYKFNQKYPTKDYVMCMLGGV</sequence>
<reference evidence="1 2" key="1">
    <citation type="submission" date="2022-08" db="EMBL/GenBank/DDBJ databases">
        <title>Paenibacillus endoradicis sp. nov., Paenibacillus radicibacter sp. nov and Paenibacillus pararadicis sp. nov., three cold-adapted plant growth-promoting bacteria isolated from root of Larix gmelinii in Great Khingan.</title>
        <authorList>
            <person name="Xue H."/>
        </authorList>
    </citation>
    <scope>NUCLEOTIDE SEQUENCE [LARGE SCALE GENOMIC DNA]</scope>
    <source>
        <strain evidence="1 2">N5-1-1-5</strain>
    </source>
</reference>
<evidence type="ECO:0000313" key="2">
    <source>
        <dbReference type="Proteomes" id="UP001300012"/>
    </source>
</evidence>
<organism evidence="1 2">
    <name type="scientific">Paenibacillus radicis</name>
    <name type="common">ex Xue et al. 2023</name>
    <dbReference type="NCBI Taxonomy" id="2972489"/>
    <lineage>
        <taxon>Bacteria</taxon>
        <taxon>Bacillati</taxon>
        <taxon>Bacillota</taxon>
        <taxon>Bacilli</taxon>
        <taxon>Bacillales</taxon>
        <taxon>Paenibacillaceae</taxon>
        <taxon>Paenibacillus</taxon>
    </lineage>
</organism>
<accession>A0ABT1YDX7</accession>
<evidence type="ECO:0000313" key="1">
    <source>
        <dbReference type="EMBL" id="MCR8631387.1"/>
    </source>
</evidence>
<dbReference type="EMBL" id="JANQBD010000005">
    <property type="protein sequence ID" value="MCR8631387.1"/>
    <property type="molecule type" value="Genomic_DNA"/>
</dbReference>
<protein>
    <recommendedName>
        <fullName evidence="3">FG-GAP repeat protein</fullName>
    </recommendedName>
</protein>
<dbReference type="Proteomes" id="UP001300012">
    <property type="component" value="Unassembled WGS sequence"/>
</dbReference>
<name>A0ABT1YDX7_9BACL</name>
<gene>
    <name evidence="1" type="ORF">NV381_09250</name>
</gene>
<dbReference type="PANTHER" id="PTHR43118">
    <property type="entry name" value="RHAMNOGALACTURONAN LYASE (EUROFUNG)"/>
    <property type="match status" value="1"/>
</dbReference>
<dbReference type="PANTHER" id="PTHR43118:SF1">
    <property type="entry name" value="RHAMNOGALACTURONAN LYASE (EUROFUNG)"/>
    <property type="match status" value="1"/>
</dbReference>
<dbReference type="SUPFAM" id="SSF69318">
    <property type="entry name" value="Integrin alpha N-terminal domain"/>
    <property type="match status" value="1"/>
</dbReference>
<comment type="caution">
    <text evidence="1">The sequence shown here is derived from an EMBL/GenBank/DDBJ whole genome shotgun (WGS) entry which is preliminary data.</text>
</comment>
<proteinExistence type="predicted"/>
<dbReference type="RefSeq" id="WP_258212986.1">
    <property type="nucleotide sequence ID" value="NZ_JANQBD010000005.1"/>
</dbReference>
<keyword evidence="2" id="KW-1185">Reference proteome</keyword>
<evidence type="ECO:0008006" key="3">
    <source>
        <dbReference type="Google" id="ProtNLM"/>
    </source>
</evidence>
<dbReference type="InterPro" id="IPR028994">
    <property type="entry name" value="Integrin_alpha_N"/>
</dbReference>
<dbReference type="InterPro" id="IPR034641">
    <property type="entry name" value="RGL11"/>
</dbReference>